<feature type="compositionally biased region" description="Pro residues" evidence="3">
    <location>
        <begin position="335"/>
        <end position="354"/>
    </location>
</feature>
<dbReference type="GO" id="GO:0005737">
    <property type="term" value="C:cytoplasm"/>
    <property type="evidence" value="ECO:0007669"/>
    <property type="project" value="UniProtKB-SubCell"/>
</dbReference>
<name>A0A386ZG60_9NOCA</name>
<evidence type="ECO:0000256" key="2">
    <source>
        <dbReference type="ARBA" id="ARBA00022490"/>
    </source>
</evidence>
<dbReference type="InterPro" id="IPR044159">
    <property type="entry name" value="IQM"/>
</dbReference>
<dbReference type="AlphaFoldDB" id="A0A386ZG60"/>
<dbReference type="Proteomes" id="UP000267164">
    <property type="component" value="Chromosome"/>
</dbReference>
<keyword evidence="5" id="KW-1185">Reference proteome</keyword>
<keyword evidence="2" id="KW-0963">Cytoplasm</keyword>
<reference evidence="4 5" key="1">
    <citation type="submission" date="2018-09" db="EMBL/GenBank/DDBJ databases">
        <title>Nocardia yunnanensis sp. nov., an actinomycete isolated from a soil sample.</title>
        <authorList>
            <person name="Zhang J."/>
        </authorList>
    </citation>
    <scope>NUCLEOTIDE SEQUENCE [LARGE SCALE GENOMIC DNA]</scope>
    <source>
        <strain evidence="4 5">CFHS0054</strain>
    </source>
</reference>
<evidence type="ECO:0000313" key="4">
    <source>
        <dbReference type="EMBL" id="AYF75499.1"/>
    </source>
</evidence>
<sequence length="405" mass="44664">MRGNGMSDTWRGVVNAVLYKVQFADALGDDEVRRISGSLVHQPLWDLTVEDEYRALVEGLDSGEDLDPVVQANFSEADKRSFLTRIVGELDDMRPWPVRPYREIPLDRWAEFIGLDPIARIDLSWTDIQPLLGKMFRKPTGYNREVLLLHLKSGAEVGFLWPGWGDRAATELVARGEKLDASSIVQELLSVSGLDPVKVTVLAPAETATTLYEVIPLRPEFVGEHIPGNDRWNGTHVRYLAAAERSPYKLTVENGLLYDSRGNLFDTTTARTLWTPQGGRAIFVMDENGDIYSSPDHVLGRFHHSSLLAGSPVAAAGEIAAENGRILLISDHSTPLPPTPPLHPPGPRQPPPPRNSNRRQPDRIPHARRITSLVGRSLPRSIPPALCGAPDRSQGFGPVTKTSTS</sequence>
<dbReference type="PANTHER" id="PTHR31250">
    <property type="entry name" value="IQ DOMAIN-CONTAINING PROTEIN IQM3"/>
    <property type="match status" value="1"/>
</dbReference>
<dbReference type="PANTHER" id="PTHR31250:SF27">
    <property type="entry name" value="IQ DOMAIN-CONTAINING PROTEIN IQM5"/>
    <property type="match status" value="1"/>
</dbReference>
<evidence type="ECO:0000313" key="5">
    <source>
        <dbReference type="Proteomes" id="UP000267164"/>
    </source>
</evidence>
<dbReference type="OrthoDB" id="3398194at2"/>
<proteinExistence type="predicted"/>
<evidence type="ECO:0000256" key="1">
    <source>
        <dbReference type="ARBA" id="ARBA00004496"/>
    </source>
</evidence>
<feature type="region of interest" description="Disordered" evidence="3">
    <location>
        <begin position="330"/>
        <end position="405"/>
    </location>
</feature>
<evidence type="ECO:0000256" key="3">
    <source>
        <dbReference type="SAM" id="MobiDB-lite"/>
    </source>
</evidence>
<gene>
    <name evidence="4" type="ORF">D7D52_18410</name>
</gene>
<organism evidence="4 5">
    <name type="scientific">Nocardia yunnanensis</name>
    <dbReference type="NCBI Taxonomy" id="2382165"/>
    <lineage>
        <taxon>Bacteria</taxon>
        <taxon>Bacillati</taxon>
        <taxon>Actinomycetota</taxon>
        <taxon>Actinomycetes</taxon>
        <taxon>Mycobacteriales</taxon>
        <taxon>Nocardiaceae</taxon>
        <taxon>Nocardia</taxon>
    </lineage>
</organism>
<comment type="subcellular location">
    <subcellularLocation>
        <location evidence="1">Cytoplasm</location>
    </subcellularLocation>
</comment>
<dbReference type="EMBL" id="CP032568">
    <property type="protein sequence ID" value="AYF75499.1"/>
    <property type="molecule type" value="Genomic_DNA"/>
</dbReference>
<accession>A0A386ZG60</accession>
<protein>
    <submittedName>
        <fullName evidence="4">Uncharacterized protein</fullName>
    </submittedName>
</protein>
<dbReference type="KEGG" id="nyu:D7D52_18410"/>